<dbReference type="Pfam" id="PF00153">
    <property type="entry name" value="Mito_carr"/>
    <property type="match status" value="2"/>
</dbReference>
<evidence type="ECO:0000256" key="3">
    <source>
        <dbReference type="ARBA" id="ARBA00022448"/>
    </source>
</evidence>
<comment type="similarity">
    <text evidence="2 9">Belongs to the mitochondrial carrier (TC 2.A.29) family.</text>
</comment>
<dbReference type="GO" id="GO:0016020">
    <property type="term" value="C:membrane"/>
    <property type="evidence" value="ECO:0007669"/>
    <property type="project" value="UniProtKB-SubCell"/>
</dbReference>
<keyword evidence="7 8" id="KW-0472">Membrane</keyword>
<dbReference type="EMBL" id="CP001574">
    <property type="protein sequence ID" value="ACO68733.1"/>
    <property type="molecule type" value="Genomic_DNA"/>
</dbReference>
<feature type="transmembrane region" description="Helical" evidence="10">
    <location>
        <begin position="48"/>
        <end position="70"/>
    </location>
</feature>
<proteinExistence type="inferred from homology"/>
<gene>
    <name evidence="11" type="ORF">MICPUN_54925</name>
</gene>
<organism evidence="11 12">
    <name type="scientific">Micromonas commoda (strain RCC299 / NOUM17 / CCMP2709)</name>
    <name type="common">Picoplanktonic green alga</name>
    <dbReference type="NCBI Taxonomy" id="296587"/>
    <lineage>
        <taxon>Eukaryota</taxon>
        <taxon>Viridiplantae</taxon>
        <taxon>Chlorophyta</taxon>
        <taxon>Mamiellophyceae</taxon>
        <taxon>Mamiellales</taxon>
        <taxon>Mamiellaceae</taxon>
        <taxon>Micromonas</taxon>
    </lineage>
</organism>
<dbReference type="PROSITE" id="PS50920">
    <property type="entry name" value="SOLCAR"/>
    <property type="match status" value="1"/>
</dbReference>
<evidence type="ECO:0000313" key="12">
    <source>
        <dbReference type="Proteomes" id="UP000002009"/>
    </source>
</evidence>
<dbReference type="GeneID" id="8250020"/>
<evidence type="ECO:0000313" key="11">
    <source>
        <dbReference type="EMBL" id="ACO68733.1"/>
    </source>
</evidence>
<evidence type="ECO:0000256" key="5">
    <source>
        <dbReference type="ARBA" id="ARBA00022737"/>
    </source>
</evidence>
<sequence length="83" mass="8660">MKPEELMGHVTAGAFAGAAVELALYPLNTIKTRLQAARGGSSVNLKHLYKGFGGNILGAVPACAVFFAVYEPVKLQLSVAVSQ</sequence>
<evidence type="ECO:0000256" key="9">
    <source>
        <dbReference type="RuleBase" id="RU000488"/>
    </source>
</evidence>
<feature type="repeat" description="Solcar" evidence="8">
    <location>
        <begin position="4"/>
        <end position="76"/>
    </location>
</feature>
<comment type="subcellular location">
    <subcellularLocation>
        <location evidence="1">Membrane</location>
        <topology evidence="1">Multi-pass membrane protein</topology>
    </subcellularLocation>
</comment>
<dbReference type="KEGG" id="mis:MICPUN_54925"/>
<keyword evidence="12" id="KW-1185">Reference proteome</keyword>
<evidence type="ECO:0000256" key="6">
    <source>
        <dbReference type="ARBA" id="ARBA00022989"/>
    </source>
</evidence>
<keyword evidence="6 10" id="KW-1133">Transmembrane helix</keyword>
<dbReference type="OrthoDB" id="276989at2759"/>
<dbReference type="eggNOG" id="KOG0768">
    <property type="taxonomic scope" value="Eukaryota"/>
</dbReference>
<dbReference type="InterPro" id="IPR018108">
    <property type="entry name" value="MCP_transmembrane"/>
</dbReference>
<dbReference type="AlphaFoldDB" id="C1FD70"/>
<dbReference type="Gene3D" id="1.50.40.10">
    <property type="entry name" value="Mitochondrial carrier domain"/>
    <property type="match status" value="1"/>
</dbReference>
<dbReference type="PANTHER" id="PTHR45667">
    <property type="entry name" value="S-ADENOSYLMETHIONINE MITOCHONDRIAL CARRIER PROTEIN"/>
    <property type="match status" value="1"/>
</dbReference>
<dbReference type="RefSeq" id="XP_002507475.1">
    <property type="nucleotide sequence ID" value="XM_002507429.1"/>
</dbReference>
<reference evidence="11 12" key="1">
    <citation type="journal article" date="2009" name="Science">
        <title>Green evolution and dynamic adaptations revealed by genomes of the marine picoeukaryotes Micromonas.</title>
        <authorList>
            <person name="Worden A.Z."/>
            <person name="Lee J.H."/>
            <person name="Mock T."/>
            <person name="Rouze P."/>
            <person name="Simmons M.P."/>
            <person name="Aerts A.L."/>
            <person name="Allen A.E."/>
            <person name="Cuvelier M.L."/>
            <person name="Derelle E."/>
            <person name="Everett M.V."/>
            <person name="Foulon E."/>
            <person name="Grimwood J."/>
            <person name="Gundlach H."/>
            <person name="Henrissat B."/>
            <person name="Napoli C."/>
            <person name="McDonald S.M."/>
            <person name="Parker M.S."/>
            <person name="Rombauts S."/>
            <person name="Salamov A."/>
            <person name="Von Dassow P."/>
            <person name="Badger J.H."/>
            <person name="Coutinho P.M."/>
            <person name="Demir E."/>
            <person name="Dubchak I."/>
            <person name="Gentemann C."/>
            <person name="Eikrem W."/>
            <person name="Gready J.E."/>
            <person name="John U."/>
            <person name="Lanier W."/>
            <person name="Lindquist E.A."/>
            <person name="Lucas S."/>
            <person name="Mayer K.F."/>
            <person name="Moreau H."/>
            <person name="Not F."/>
            <person name="Otillar R."/>
            <person name="Panaud O."/>
            <person name="Pangilinan J."/>
            <person name="Paulsen I."/>
            <person name="Piegu B."/>
            <person name="Poliakov A."/>
            <person name="Robbens S."/>
            <person name="Schmutz J."/>
            <person name="Toulza E."/>
            <person name="Wyss T."/>
            <person name="Zelensky A."/>
            <person name="Zhou K."/>
            <person name="Armbrust E.V."/>
            <person name="Bhattacharya D."/>
            <person name="Goodenough U.W."/>
            <person name="Van de Peer Y."/>
            <person name="Grigoriev I.V."/>
        </authorList>
    </citation>
    <scope>NUCLEOTIDE SEQUENCE [LARGE SCALE GENOMIC DNA]</scope>
    <source>
        <strain evidence="12">RCC299 / NOUM17</strain>
    </source>
</reference>
<keyword evidence="5" id="KW-0677">Repeat</keyword>
<evidence type="ECO:0000256" key="1">
    <source>
        <dbReference type="ARBA" id="ARBA00004141"/>
    </source>
</evidence>
<keyword evidence="3 9" id="KW-0813">Transport</keyword>
<dbReference type="Proteomes" id="UP000002009">
    <property type="component" value="Chromosome 1"/>
</dbReference>
<evidence type="ECO:0000256" key="4">
    <source>
        <dbReference type="ARBA" id="ARBA00022692"/>
    </source>
</evidence>
<evidence type="ECO:0000256" key="2">
    <source>
        <dbReference type="ARBA" id="ARBA00006375"/>
    </source>
</evidence>
<keyword evidence="4 8" id="KW-0812">Transmembrane</keyword>
<evidence type="ECO:0000256" key="8">
    <source>
        <dbReference type="PROSITE-ProRule" id="PRU00282"/>
    </source>
</evidence>
<dbReference type="SUPFAM" id="SSF103506">
    <property type="entry name" value="Mitochondrial carrier"/>
    <property type="match status" value="1"/>
</dbReference>
<protein>
    <submittedName>
        <fullName evidence="11">Mitochondrial carrier family</fullName>
    </submittedName>
</protein>
<dbReference type="InterPro" id="IPR023395">
    <property type="entry name" value="MCP_dom_sf"/>
</dbReference>
<dbReference type="InParanoid" id="C1FD70"/>
<feature type="transmembrane region" description="Helical" evidence="10">
    <location>
        <begin position="6"/>
        <end position="27"/>
    </location>
</feature>
<accession>C1FD70</accession>
<evidence type="ECO:0000256" key="10">
    <source>
        <dbReference type="SAM" id="Phobius"/>
    </source>
</evidence>
<evidence type="ECO:0000256" key="7">
    <source>
        <dbReference type="ARBA" id="ARBA00023136"/>
    </source>
</evidence>
<name>C1FD70_MICCC</name>